<feature type="transmembrane region" description="Helical" evidence="6">
    <location>
        <begin position="51"/>
        <end position="77"/>
    </location>
</feature>
<feature type="transmembrane region" description="Helical" evidence="6">
    <location>
        <begin position="125"/>
        <end position="149"/>
    </location>
</feature>
<name>A0A4S4BJR1_9BACL</name>
<reference evidence="7 8" key="1">
    <citation type="submission" date="2019-04" db="EMBL/GenBank/DDBJ databases">
        <title>Cohnella sp. nov. isolated from preserved vegetables.</title>
        <authorList>
            <person name="Lin S.-Y."/>
            <person name="Hung M.-H."/>
            <person name="Young C.-C."/>
        </authorList>
    </citation>
    <scope>NUCLEOTIDE SEQUENCE [LARGE SCALE GENOMIC DNA]</scope>
    <source>
        <strain evidence="7 8">CC-MHH1044</strain>
    </source>
</reference>
<comment type="subcellular location">
    <subcellularLocation>
        <location evidence="1">Cell membrane</location>
        <topology evidence="1">Multi-pass membrane protein</topology>
    </subcellularLocation>
</comment>
<feature type="transmembrane region" description="Helical" evidence="6">
    <location>
        <begin position="156"/>
        <end position="174"/>
    </location>
</feature>
<dbReference type="PANTHER" id="PTHR30250:SF11">
    <property type="entry name" value="O-ANTIGEN TRANSPORTER-RELATED"/>
    <property type="match status" value="1"/>
</dbReference>
<dbReference type="RefSeq" id="WP_136372259.1">
    <property type="nucleotide sequence ID" value="NZ_SSOB01000036.1"/>
</dbReference>
<evidence type="ECO:0000256" key="6">
    <source>
        <dbReference type="SAM" id="Phobius"/>
    </source>
</evidence>
<accession>A0A4S4BJR1</accession>
<evidence type="ECO:0000256" key="1">
    <source>
        <dbReference type="ARBA" id="ARBA00004651"/>
    </source>
</evidence>
<evidence type="ECO:0000256" key="4">
    <source>
        <dbReference type="ARBA" id="ARBA00022989"/>
    </source>
</evidence>
<dbReference type="Proteomes" id="UP000310636">
    <property type="component" value="Unassembled WGS sequence"/>
</dbReference>
<dbReference type="InterPro" id="IPR050833">
    <property type="entry name" value="Poly_Biosynth_Transport"/>
</dbReference>
<dbReference type="EMBL" id="SSOB01000036">
    <property type="protein sequence ID" value="THF74907.1"/>
    <property type="molecule type" value="Genomic_DNA"/>
</dbReference>
<feature type="transmembrane region" description="Helical" evidence="6">
    <location>
        <begin position="298"/>
        <end position="316"/>
    </location>
</feature>
<keyword evidence="2" id="KW-1003">Cell membrane</keyword>
<feature type="transmembrane region" description="Helical" evidence="6">
    <location>
        <begin position="390"/>
        <end position="410"/>
    </location>
</feature>
<feature type="transmembrane region" description="Helical" evidence="6">
    <location>
        <begin position="89"/>
        <end position="113"/>
    </location>
</feature>
<dbReference type="PANTHER" id="PTHR30250">
    <property type="entry name" value="PST FAMILY PREDICTED COLANIC ACID TRANSPORTER"/>
    <property type="match status" value="1"/>
</dbReference>
<keyword evidence="5 6" id="KW-0472">Membrane</keyword>
<keyword evidence="8" id="KW-1185">Reference proteome</keyword>
<sequence>MESRTRAGGGVSSLLRQTLQTFMSMSGFMFINVFSAILLSRGLSPDDRGVYLGITMWNGLILGFCDIGIYITSVYLWSRCREKDRKDVFMTLLVWAVGTGAVCVGVVALFADWMLRHHLQADEKLMAYLFFASSITGPLSSLFSGILAAEQRFSTVNLLRVGIPAVLTTCWLVYFTADRLSIGMCLATTSAISFLGIVPYFWQMRTNLKAGGRFRWSIFKEGFWYGLKGHGSSVVNVVGNSSSQLLIFALTPAALAYYQTASSALGILWALPAAIGVTSFPDLVKENPKLLHDRTSRFIRLTALCTLLGGILLGLAEPVLIPFLFGQAYIASVLPGIILLPSVLFSGLSSILAGALNSTGRTLHNSIADAANVGATLLGMMLVLKPWGISGAAFSVLMGAIMSFNVRLVWYGRCIRQIKPSEFLPSLADLAALAQSALGILRKLKPISKSDMPAKGGSLP</sequence>
<dbReference type="GO" id="GO:0005886">
    <property type="term" value="C:plasma membrane"/>
    <property type="evidence" value="ECO:0007669"/>
    <property type="project" value="UniProtKB-SubCell"/>
</dbReference>
<dbReference type="OrthoDB" id="8482265at2"/>
<protein>
    <recommendedName>
        <fullName evidence="9">Polysaccharide biosynthesis protein C-terminal domain-containing protein</fullName>
    </recommendedName>
</protein>
<feature type="transmembrane region" description="Helical" evidence="6">
    <location>
        <begin position="180"/>
        <end position="202"/>
    </location>
</feature>
<evidence type="ECO:0000313" key="7">
    <source>
        <dbReference type="EMBL" id="THF74907.1"/>
    </source>
</evidence>
<organism evidence="7 8">
    <name type="scientific">Cohnella fermenti</name>
    <dbReference type="NCBI Taxonomy" id="2565925"/>
    <lineage>
        <taxon>Bacteria</taxon>
        <taxon>Bacillati</taxon>
        <taxon>Bacillota</taxon>
        <taxon>Bacilli</taxon>
        <taxon>Bacillales</taxon>
        <taxon>Paenibacillaceae</taxon>
        <taxon>Cohnella</taxon>
    </lineage>
</organism>
<evidence type="ECO:0000313" key="8">
    <source>
        <dbReference type="Proteomes" id="UP000310636"/>
    </source>
</evidence>
<keyword evidence="3 6" id="KW-0812">Transmembrane</keyword>
<feature type="transmembrane region" description="Helical" evidence="6">
    <location>
        <begin position="367"/>
        <end position="384"/>
    </location>
</feature>
<feature type="transmembrane region" description="Helical" evidence="6">
    <location>
        <begin position="328"/>
        <end position="355"/>
    </location>
</feature>
<evidence type="ECO:0000256" key="5">
    <source>
        <dbReference type="ARBA" id="ARBA00023136"/>
    </source>
</evidence>
<comment type="caution">
    <text evidence="7">The sequence shown here is derived from an EMBL/GenBank/DDBJ whole genome shotgun (WGS) entry which is preliminary data.</text>
</comment>
<evidence type="ECO:0008006" key="9">
    <source>
        <dbReference type="Google" id="ProtNLM"/>
    </source>
</evidence>
<feature type="transmembrane region" description="Helical" evidence="6">
    <location>
        <begin position="21"/>
        <end position="39"/>
    </location>
</feature>
<gene>
    <name evidence="7" type="ORF">E6C55_23445</name>
</gene>
<proteinExistence type="predicted"/>
<evidence type="ECO:0000256" key="3">
    <source>
        <dbReference type="ARBA" id="ARBA00022692"/>
    </source>
</evidence>
<dbReference type="AlphaFoldDB" id="A0A4S4BJR1"/>
<dbReference type="Pfam" id="PF13440">
    <property type="entry name" value="Polysacc_synt_3"/>
    <property type="match status" value="1"/>
</dbReference>
<keyword evidence="4 6" id="KW-1133">Transmembrane helix</keyword>
<evidence type="ECO:0000256" key="2">
    <source>
        <dbReference type="ARBA" id="ARBA00022475"/>
    </source>
</evidence>